<evidence type="ECO:0000313" key="1">
    <source>
        <dbReference type="EMBL" id="KAL3952187.1"/>
    </source>
</evidence>
<sequence>MKARGALRAGAIFCHFIIFASAVIVMGLVSSFIDRSPFRGYRVVYLEVISVFTVFIYLFAIFFPMSRSYRGYMAPVSWIFTYLWITAFVFSSQVWSGAACANEQPSTASCSKKKTVEAFTFIAFWFQLLDLMLEGALFVLTRTSGAPAEHEASAATKERPGTGHTDASAALPATQSPASTGAHDGT</sequence>
<dbReference type="Proteomes" id="UP001638806">
    <property type="component" value="Unassembled WGS sequence"/>
</dbReference>
<protein>
    <submittedName>
        <fullName evidence="1">Uncharacterized protein</fullName>
    </submittedName>
</protein>
<comment type="caution">
    <text evidence="1">The sequence shown here is derived from an EMBL/GenBank/DDBJ whole genome shotgun (WGS) entry which is preliminary data.</text>
</comment>
<reference evidence="1" key="1">
    <citation type="submission" date="2024-12" db="EMBL/GenBank/DDBJ databases">
        <title>Comparative genomics and development of molecular markers within Purpureocillium lilacinum and among Purpureocillium species.</title>
        <authorList>
            <person name="Yeh Z.-Y."/>
            <person name="Ni N.-T."/>
            <person name="Lo P.-H."/>
            <person name="Mushyakhwo K."/>
            <person name="Lin C.-F."/>
            <person name="Nai Y.-S."/>
        </authorList>
    </citation>
    <scope>NUCLEOTIDE SEQUENCE</scope>
    <source>
        <strain evidence="1">NCHU-NPUST-175</strain>
    </source>
</reference>
<accession>A0ACC4D8N1</accession>
<name>A0ACC4D8N1_PURLI</name>
<dbReference type="EMBL" id="JBGNUJ010000013">
    <property type="protein sequence ID" value="KAL3952187.1"/>
    <property type="molecule type" value="Genomic_DNA"/>
</dbReference>
<gene>
    <name evidence="1" type="ORF">ACCO45_013904</name>
</gene>
<keyword evidence="2" id="KW-1185">Reference proteome</keyword>
<proteinExistence type="predicted"/>
<organism evidence="1 2">
    <name type="scientific">Purpureocillium lilacinum</name>
    <name type="common">Paecilomyces lilacinus</name>
    <dbReference type="NCBI Taxonomy" id="33203"/>
    <lineage>
        <taxon>Eukaryota</taxon>
        <taxon>Fungi</taxon>
        <taxon>Dikarya</taxon>
        <taxon>Ascomycota</taxon>
        <taxon>Pezizomycotina</taxon>
        <taxon>Sordariomycetes</taxon>
        <taxon>Hypocreomycetidae</taxon>
        <taxon>Hypocreales</taxon>
        <taxon>Ophiocordycipitaceae</taxon>
        <taxon>Purpureocillium</taxon>
    </lineage>
</organism>
<evidence type="ECO:0000313" key="2">
    <source>
        <dbReference type="Proteomes" id="UP001638806"/>
    </source>
</evidence>